<proteinExistence type="predicted"/>
<dbReference type="EMBL" id="JACJQU010000006">
    <property type="protein sequence ID" value="MBD2294498.1"/>
    <property type="molecule type" value="Genomic_DNA"/>
</dbReference>
<gene>
    <name evidence="1" type="ORF">H6G06_13680</name>
</gene>
<protein>
    <submittedName>
        <fullName evidence="1">Uncharacterized protein</fullName>
    </submittedName>
</protein>
<sequence length="162" mass="19051">MQIYLPGNLVRETAGVEFEDHDWELTVRELQINLQYLQSIPSLKSEEFIKVAEELINQEEELVEKLEKLSQLDKKLRKYKKFEPAETWASRWVASPIAYLFPPERREEWLGDLSEVNREMLHKGFPRWQVNLNNLVKTVILIISALQIKLSDLLSLGQSMNK</sequence>
<dbReference type="AlphaFoldDB" id="A0A926WHC7"/>
<keyword evidence="2" id="KW-1185">Reference proteome</keyword>
<accession>A0A926WHC7</accession>
<reference evidence="2" key="1">
    <citation type="journal article" date="2020" name="ISME J.">
        <title>Comparative genomics reveals insights into cyanobacterial evolution and habitat adaptation.</title>
        <authorList>
            <person name="Chen M.Y."/>
            <person name="Teng W.K."/>
            <person name="Zhao L."/>
            <person name="Hu C.X."/>
            <person name="Zhou Y.K."/>
            <person name="Han B.P."/>
            <person name="Song L.R."/>
            <person name="Shu W.S."/>
        </authorList>
    </citation>
    <scope>NUCLEOTIDE SEQUENCE [LARGE SCALE GENOMIC DNA]</scope>
    <source>
        <strain evidence="2">FACHB-251</strain>
    </source>
</reference>
<dbReference type="RefSeq" id="WP_190560911.1">
    <property type="nucleotide sequence ID" value="NZ_JACJQU010000006.1"/>
</dbReference>
<comment type="caution">
    <text evidence="1">The sequence shown here is derived from an EMBL/GenBank/DDBJ whole genome shotgun (WGS) entry which is preliminary data.</text>
</comment>
<dbReference type="Proteomes" id="UP000662185">
    <property type="component" value="Unassembled WGS sequence"/>
</dbReference>
<name>A0A926WHC7_9NOST</name>
<evidence type="ECO:0000313" key="1">
    <source>
        <dbReference type="EMBL" id="MBD2294498.1"/>
    </source>
</evidence>
<organism evidence="1 2">
    <name type="scientific">Anabaena sphaerica FACHB-251</name>
    <dbReference type="NCBI Taxonomy" id="2692883"/>
    <lineage>
        <taxon>Bacteria</taxon>
        <taxon>Bacillati</taxon>
        <taxon>Cyanobacteriota</taxon>
        <taxon>Cyanophyceae</taxon>
        <taxon>Nostocales</taxon>
        <taxon>Nostocaceae</taxon>
        <taxon>Anabaena</taxon>
    </lineage>
</organism>
<evidence type="ECO:0000313" key="2">
    <source>
        <dbReference type="Proteomes" id="UP000662185"/>
    </source>
</evidence>